<dbReference type="EMBL" id="LR877152">
    <property type="protein sequence ID" value="CAD2217114.1"/>
    <property type="molecule type" value="Genomic_DNA"/>
</dbReference>
<evidence type="ECO:0000313" key="1">
    <source>
        <dbReference type="EMBL" id="CAD2217114.1"/>
    </source>
</evidence>
<reference evidence="1 2" key="1">
    <citation type="submission" date="2020-08" db="EMBL/GenBank/DDBJ databases">
        <authorList>
            <person name="Newling K."/>
            <person name="Davey J."/>
            <person name="Forrester S."/>
        </authorList>
    </citation>
    <scope>NUCLEOTIDE SEQUENCE [LARGE SCALE GENOMIC DNA]</scope>
    <source>
        <strain evidence="2">Crithidia deanei Carvalho (ATCC PRA-265)</strain>
    </source>
</reference>
<organism evidence="1 2">
    <name type="scientific">Angomonas deanei</name>
    <dbReference type="NCBI Taxonomy" id="59799"/>
    <lineage>
        <taxon>Eukaryota</taxon>
        <taxon>Discoba</taxon>
        <taxon>Euglenozoa</taxon>
        <taxon>Kinetoplastea</taxon>
        <taxon>Metakinetoplastina</taxon>
        <taxon>Trypanosomatida</taxon>
        <taxon>Trypanosomatidae</taxon>
        <taxon>Strigomonadinae</taxon>
        <taxon>Angomonas</taxon>
    </lineage>
</organism>
<keyword evidence="2" id="KW-1185">Reference proteome</keyword>
<name>A0A7G2CE17_9TRYP</name>
<gene>
    <name evidence="1" type="ORF">ADEAN_000459200</name>
</gene>
<sequence length="178" mass="20007">MSLSTVEEVPNQSYRLRSLQERYESAKVSLALLRGLILRSDTSLFSLLGKLNSLNRPEKVFQTALSTLRGMVEQVRPEAFRHKAREGALWLFNSEEICLLEEANIIGIAPVLRDLVASHDWTRRSNRSLFSRGTEGVAVGKGEVNFGTSLESSFFEFYVNLHIFLTLAQSASVSKQIN</sequence>
<dbReference type="VEuPathDB" id="TriTrypDB:ADEAN_000459200"/>
<accession>A0A7G2CE17</accession>
<protein>
    <submittedName>
        <fullName evidence="1">Uncharacterized protein</fullName>
    </submittedName>
</protein>
<proteinExistence type="predicted"/>
<dbReference type="AlphaFoldDB" id="A0A7G2CE17"/>
<evidence type="ECO:0000313" key="2">
    <source>
        <dbReference type="Proteomes" id="UP000515908"/>
    </source>
</evidence>
<dbReference type="Proteomes" id="UP000515908">
    <property type="component" value="Chromosome 08"/>
</dbReference>